<dbReference type="EMBL" id="VSSQ01057816">
    <property type="protein sequence ID" value="MPN11590.1"/>
    <property type="molecule type" value="Genomic_DNA"/>
</dbReference>
<dbReference type="AlphaFoldDB" id="A0A645FCE8"/>
<reference evidence="1" key="1">
    <citation type="submission" date="2019-08" db="EMBL/GenBank/DDBJ databases">
        <authorList>
            <person name="Kucharzyk K."/>
            <person name="Murdoch R.W."/>
            <person name="Higgins S."/>
            <person name="Loffler F."/>
        </authorList>
    </citation>
    <scope>NUCLEOTIDE SEQUENCE</scope>
</reference>
<name>A0A645FCE8_9ZZZZ</name>
<organism evidence="1">
    <name type="scientific">bioreactor metagenome</name>
    <dbReference type="NCBI Taxonomy" id="1076179"/>
    <lineage>
        <taxon>unclassified sequences</taxon>
        <taxon>metagenomes</taxon>
        <taxon>ecological metagenomes</taxon>
    </lineage>
</organism>
<dbReference type="Gene3D" id="3.20.20.80">
    <property type="entry name" value="Glycosidases"/>
    <property type="match status" value="1"/>
</dbReference>
<dbReference type="InterPro" id="IPR017853">
    <property type="entry name" value="GH"/>
</dbReference>
<dbReference type="SUPFAM" id="SSF51445">
    <property type="entry name" value="(Trans)glycosidases"/>
    <property type="match status" value="1"/>
</dbReference>
<gene>
    <name evidence="1" type="ORF">SDC9_158893</name>
</gene>
<proteinExistence type="predicted"/>
<protein>
    <submittedName>
        <fullName evidence="1">Uncharacterized protein</fullName>
    </submittedName>
</protein>
<comment type="caution">
    <text evidence="1">The sequence shown here is derived from an EMBL/GenBank/DDBJ whole genome shotgun (WGS) entry which is preliminary data.</text>
</comment>
<evidence type="ECO:0000313" key="1">
    <source>
        <dbReference type="EMBL" id="MPN11590.1"/>
    </source>
</evidence>
<accession>A0A645FCE8</accession>
<sequence length="151" mass="17104">MNDDYFADWINQAAAKYCDVVSYNFYPISFERFSPRGLPDVPVMITESTVGHASRGMHGTIVNPGTEPGARLRASARQLESAYRHPQIVGLHHFDFKDEALTGRWDGENYGFGLVDVTDTPYQEFVELNRRAAEELYRFRSSSRKAGLPLP</sequence>